<reference evidence="1 2" key="1">
    <citation type="journal article" date="2013" name="Nature">
        <title>The genomes of four tapeworm species reveal adaptations to parasitism.</title>
        <authorList>
            <person name="Tsai I.J."/>
            <person name="Zarowiecki M."/>
            <person name="Holroyd N."/>
            <person name="Garciarrubio A."/>
            <person name="Sanchez-Flores A."/>
            <person name="Brooks K.L."/>
            <person name="Tracey A."/>
            <person name="Bobes R.J."/>
            <person name="Fragoso G."/>
            <person name="Sciutto E."/>
            <person name="Aslett M."/>
            <person name="Beasley H."/>
            <person name="Bennett H.M."/>
            <person name="Cai J."/>
            <person name="Camicia F."/>
            <person name="Clark R."/>
            <person name="Cucher M."/>
            <person name="De Silva N."/>
            <person name="Day T.A."/>
            <person name="Deplazes P."/>
            <person name="Estrada K."/>
            <person name="Fernandez C."/>
            <person name="Holland P.W."/>
            <person name="Hou J."/>
            <person name="Hu S."/>
            <person name="Huckvale T."/>
            <person name="Hung S.S."/>
            <person name="Kamenetzky L."/>
            <person name="Keane J.A."/>
            <person name="Kiss F."/>
            <person name="Koziol U."/>
            <person name="Lambert O."/>
            <person name="Liu K."/>
            <person name="Luo X."/>
            <person name="Luo Y."/>
            <person name="Macchiaroli N."/>
            <person name="Nichol S."/>
            <person name="Paps J."/>
            <person name="Parkinson J."/>
            <person name="Pouchkina-Stantcheva N."/>
            <person name="Riddiford N."/>
            <person name="Rosenzvit M."/>
            <person name="Salinas G."/>
            <person name="Wasmuth J.D."/>
            <person name="Zamanian M."/>
            <person name="Zheng Y."/>
            <person name="Cai X."/>
            <person name="Soberon X."/>
            <person name="Olson P.D."/>
            <person name="Laclette J.P."/>
            <person name="Brehm K."/>
            <person name="Berriman M."/>
            <person name="Garciarrubio A."/>
            <person name="Bobes R.J."/>
            <person name="Fragoso G."/>
            <person name="Sanchez-Flores A."/>
            <person name="Estrada K."/>
            <person name="Cevallos M.A."/>
            <person name="Morett E."/>
            <person name="Gonzalez V."/>
            <person name="Portillo T."/>
            <person name="Ochoa-Leyva A."/>
            <person name="Jose M.V."/>
            <person name="Sciutto E."/>
            <person name="Landa A."/>
            <person name="Jimenez L."/>
            <person name="Valdes V."/>
            <person name="Carrero J.C."/>
            <person name="Larralde C."/>
            <person name="Morales-Montor J."/>
            <person name="Limon-Lason J."/>
            <person name="Soberon X."/>
            <person name="Laclette J.P."/>
        </authorList>
    </citation>
    <scope>NUCLEOTIDE SEQUENCE [LARGE SCALE GENOMIC DNA]</scope>
</reference>
<reference evidence="1" key="2">
    <citation type="submission" date="2014-06" db="EMBL/GenBank/DDBJ databases">
        <authorList>
            <person name="Aslett M."/>
        </authorList>
    </citation>
    <scope>NUCLEOTIDE SEQUENCE</scope>
</reference>
<dbReference type="WBParaSite" id="EgrG_000125300">
    <property type="protein sequence ID" value="EgrG_000125300"/>
    <property type="gene ID" value="EgrG_000125300"/>
</dbReference>
<dbReference type="AlphaFoldDB" id="A0A068WVM6"/>
<evidence type="ECO:0000313" key="3">
    <source>
        <dbReference type="WBParaSite" id="EgrG_000125300"/>
    </source>
</evidence>
<proteinExistence type="predicted"/>
<name>A0A068WVM6_ECHGR</name>
<reference evidence="3" key="3">
    <citation type="submission" date="2020-10" db="UniProtKB">
        <authorList>
            <consortium name="WormBaseParasite"/>
        </authorList>
    </citation>
    <scope>IDENTIFICATION</scope>
</reference>
<evidence type="ECO:0000313" key="1">
    <source>
        <dbReference type="EMBL" id="CDS21749.1"/>
    </source>
</evidence>
<gene>
    <name evidence="1" type="ORF">EgrG_000125300</name>
</gene>
<organism evidence="1">
    <name type="scientific">Echinococcus granulosus</name>
    <name type="common">Hydatid tapeworm</name>
    <dbReference type="NCBI Taxonomy" id="6210"/>
    <lineage>
        <taxon>Eukaryota</taxon>
        <taxon>Metazoa</taxon>
        <taxon>Spiralia</taxon>
        <taxon>Lophotrochozoa</taxon>
        <taxon>Platyhelminthes</taxon>
        <taxon>Cestoda</taxon>
        <taxon>Eucestoda</taxon>
        <taxon>Cyclophyllidea</taxon>
        <taxon>Taeniidae</taxon>
        <taxon>Echinococcus</taxon>
        <taxon>Echinococcus granulosus group</taxon>
    </lineage>
</organism>
<sequence length="102" mass="11368">MTDHVGWSITSYPKCNASTVCLILSFSSEPLSGSTISPSPGGLAFGPDQWPHKPFCASTMDILPNYCVFFDFGGVSEWCTQPIHKEAHFRNSTERQQKNTFY</sequence>
<evidence type="ECO:0000313" key="2">
    <source>
        <dbReference type="Proteomes" id="UP000492820"/>
    </source>
</evidence>
<dbReference type="Proteomes" id="UP000492820">
    <property type="component" value="Unassembled WGS sequence"/>
</dbReference>
<dbReference type="EMBL" id="LK028584">
    <property type="protein sequence ID" value="CDS21749.1"/>
    <property type="molecule type" value="Genomic_DNA"/>
</dbReference>
<accession>A0A068WVM6</accession>
<protein>
    <submittedName>
        <fullName evidence="3">Secreted protein</fullName>
    </submittedName>
</protein>